<organism evidence="1 2">
    <name type="scientific">Bradyrhizobium nanningense</name>
    <dbReference type="NCBI Taxonomy" id="1325118"/>
    <lineage>
        <taxon>Bacteria</taxon>
        <taxon>Pseudomonadati</taxon>
        <taxon>Pseudomonadota</taxon>
        <taxon>Alphaproteobacteria</taxon>
        <taxon>Hyphomicrobiales</taxon>
        <taxon>Nitrobacteraceae</taxon>
        <taxon>Bradyrhizobium</taxon>
    </lineage>
</organism>
<name>A0A4Q0SHF2_9BRAD</name>
<dbReference type="EMBL" id="LBJQ01000008">
    <property type="protein sequence ID" value="RXH37920.1"/>
    <property type="molecule type" value="Genomic_DNA"/>
</dbReference>
<dbReference type="AlphaFoldDB" id="A0A4Q0SHF2"/>
<protein>
    <submittedName>
        <fullName evidence="1">Uncharacterized protein</fullName>
    </submittedName>
</protein>
<proteinExistence type="predicted"/>
<gene>
    <name evidence="1" type="ORF">XH99_02530</name>
</gene>
<dbReference type="Proteomes" id="UP000289546">
    <property type="component" value="Unassembled WGS sequence"/>
</dbReference>
<sequence length="79" mass="9083">MTCHINKVHHVTIITKVATDLGQDEDWLRDVANGVEVEDGAMWVSAIDEDGFQAFTDFSIQRLIEFIQGYIEYPELLKR</sequence>
<accession>A0A4Q0SHF2</accession>
<evidence type="ECO:0000313" key="1">
    <source>
        <dbReference type="EMBL" id="RXH37920.1"/>
    </source>
</evidence>
<keyword evidence="2" id="KW-1185">Reference proteome</keyword>
<comment type="caution">
    <text evidence="1">The sequence shown here is derived from an EMBL/GenBank/DDBJ whole genome shotgun (WGS) entry which is preliminary data.</text>
</comment>
<evidence type="ECO:0000313" key="2">
    <source>
        <dbReference type="Proteomes" id="UP000289546"/>
    </source>
</evidence>
<dbReference type="RefSeq" id="WP_128916435.1">
    <property type="nucleotide sequence ID" value="NZ_LBJQ01000008.1"/>
</dbReference>
<reference evidence="1 2" key="1">
    <citation type="submission" date="2015-04" db="EMBL/GenBank/DDBJ databases">
        <title>Comparative genomics of rhizobia nodulating Arachis hypogaea in China.</title>
        <authorList>
            <person name="Li Y."/>
        </authorList>
    </citation>
    <scope>NUCLEOTIDE SEQUENCE [LARGE SCALE GENOMIC DNA]</scope>
    <source>
        <strain evidence="1 2">CCBAU 51757</strain>
    </source>
</reference>